<evidence type="ECO:0000313" key="3">
    <source>
        <dbReference type="Proteomes" id="UP000011082"/>
    </source>
</evidence>
<dbReference type="RefSeq" id="XP_007605202.1">
    <property type="nucleotide sequence ID" value="XM_007605140.1"/>
</dbReference>
<dbReference type="GeneID" id="19882467"/>
<dbReference type="Proteomes" id="UP000011082">
    <property type="component" value="Unassembled WGS sequence"/>
</dbReference>
<dbReference type="HOGENOM" id="CLU_748424_0_0_1"/>
<feature type="compositionally biased region" description="Basic residues" evidence="1">
    <location>
        <begin position="349"/>
        <end position="359"/>
    </location>
</feature>
<proteinExistence type="predicted"/>
<dbReference type="InParanoid" id="L2GJV9"/>
<dbReference type="OrthoDB" id="10669519at2759"/>
<dbReference type="AlphaFoldDB" id="L2GJV9"/>
<sequence>MVFFLYTFSSDYLKERFISMENCSLLSSSLPKAMPKIFFTRDLHKDCECEILVVETLKKDIRAYKRTQKLAKTVLITATPFTSLDAFLSLGINCKLVCMSKEEVLFSTASSLLQEEETEIQRFSRNFGIEKSHELGMFSSLLDVGMLKKRLWLIGSIKNTSEARIDGESNTRTGNAVDSDRSSSPCSRELSFGSEGSIQYDCWQLNNEYSDGYNAAPSFGHSRAGGSNGRQTAPILGSHVVNKRPTAFAYRYIFKSSTDEPSEHQPIRNTRPRGISSKNRRKVSLMNRLLCSEAENTDSHMQINQPFYGRNDHNYFCVFNDDHLFGIRGVAMNGIASSILNISAAHNLQKKRKRMHRRARPESEYSDYSL</sequence>
<evidence type="ECO:0000313" key="2">
    <source>
        <dbReference type="EMBL" id="ELA41158.1"/>
    </source>
</evidence>
<organism evidence="2 3">
    <name type="scientific">Vittaforma corneae (strain ATCC 50505)</name>
    <name type="common">Microsporidian parasite</name>
    <name type="synonym">Nosema corneum</name>
    <dbReference type="NCBI Taxonomy" id="993615"/>
    <lineage>
        <taxon>Eukaryota</taxon>
        <taxon>Fungi</taxon>
        <taxon>Fungi incertae sedis</taxon>
        <taxon>Microsporidia</taxon>
        <taxon>Nosematidae</taxon>
        <taxon>Vittaforma</taxon>
    </lineage>
</organism>
<feature type="compositionally biased region" description="Polar residues" evidence="1">
    <location>
        <begin position="170"/>
        <end position="186"/>
    </location>
</feature>
<gene>
    <name evidence="2" type="ORF">VICG_01757</name>
</gene>
<keyword evidence="3" id="KW-1185">Reference proteome</keyword>
<feature type="region of interest" description="Disordered" evidence="1">
    <location>
        <begin position="349"/>
        <end position="370"/>
    </location>
</feature>
<dbReference type="VEuPathDB" id="MicrosporidiaDB:VICG_01757"/>
<reference evidence="3" key="1">
    <citation type="submission" date="2011-05" db="EMBL/GenBank/DDBJ databases">
        <title>The genome sequence of Vittaforma corneae strain ATCC 50505.</title>
        <authorList>
            <consortium name="The Broad Institute Genome Sequencing Platform"/>
            <person name="Cuomo C."/>
            <person name="Didier E."/>
            <person name="Bowers L."/>
            <person name="Young S.K."/>
            <person name="Zeng Q."/>
            <person name="Gargeya S."/>
            <person name="Fitzgerald M."/>
            <person name="Haas B."/>
            <person name="Abouelleil A."/>
            <person name="Alvarado L."/>
            <person name="Arachchi H.M."/>
            <person name="Berlin A."/>
            <person name="Chapman S.B."/>
            <person name="Gearin G."/>
            <person name="Goldberg J."/>
            <person name="Griggs A."/>
            <person name="Gujja S."/>
            <person name="Hansen M."/>
            <person name="Heiman D."/>
            <person name="Howarth C."/>
            <person name="Larimer J."/>
            <person name="Lui A."/>
            <person name="MacDonald P.J.P."/>
            <person name="McCowen C."/>
            <person name="Montmayeur A."/>
            <person name="Murphy C."/>
            <person name="Neiman D."/>
            <person name="Pearson M."/>
            <person name="Priest M."/>
            <person name="Roberts A."/>
            <person name="Saif S."/>
            <person name="Shea T."/>
            <person name="Sisk P."/>
            <person name="Stolte C."/>
            <person name="Sykes S."/>
            <person name="Wortman J."/>
            <person name="Nusbaum C."/>
            <person name="Birren B."/>
        </authorList>
    </citation>
    <scope>NUCLEOTIDE SEQUENCE [LARGE SCALE GENOMIC DNA]</scope>
    <source>
        <strain evidence="3">ATCC 50505</strain>
    </source>
</reference>
<evidence type="ECO:0000256" key="1">
    <source>
        <dbReference type="SAM" id="MobiDB-lite"/>
    </source>
</evidence>
<dbReference type="EMBL" id="JH370148">
    <property type="protein sequence ID" value="ELA41158.1"/>
    <property type="molecule type" value="Genomic_DNA"/>
</dbReference>
<accession>L2GJV9</accession>
<feature type="region of interest" description="Disordered" evidence="1">
    <location>
        <begin position="165"/>
        <end position="192"/>
    </location>
</feature>
<name>L2GJV9_VITCO</name>
<protein>
    <submittedName>
        <fullName evidence="2">Uncharacterized protein</fullName>
    </submittedName>
</protein>